<keyword evidence="3" id="KW-0804">Transcription</keyword>
<dbReference type="Gene3D" id="4.10.280.10">
    <property type="entry name" value="Helix-loop-helix DNA-binding domain"/>
    <property type="match status" value="1"/>
</dbReference>
<sequence length="390" mass="44397">MMNFSNNLRSLVPEDQCLIDFITTQYYNYISLEEEQQEAILNNSSNNTNTCFSTTNNANNHPMIMNNNDQLQSSSINGDLPFDITVDRIRLSSPPKNFLHQFNYSPDSTISNNNGDHDQMRYVDAIKDGNDNDSSIKHETATRQQRSDSASDNYCSDQNDDEDDNSKCRGRSQKGPQAKNLMAERRRRKKLNDRLYTLRSLVPIISKLDRASILGDAIEFVKELKKQAKELQDELEDHHSDDDDHNSVMMPDILSQMGVPSTWTNSVSEHDDHHHHKSSNGFYGTANISKQNNNHDFESTADKAQQMEVRVEVAQIDGNEFFVKVFCEHRPGGFVKLMEAFNSLGLEVTNANATSFRGLVSNVFQVEKKASEMIQADNLRESLMELTRNP</sequence>
<dbReference type="PANTHER" id="PTHR31945:SF11">
    <property type="entry name" value="TRANSCRIPTION FACTOR ABORTED MICROSPORES"/>
    <property type="match status" value="1"/>
</dbReference>
<keyword evidence="9" id="KW-1185">Reference proteome</keyword>
<dbReference type="PANTHER" id="PTHR31945">
    <property type="entry name" value="TRANSCRIPTION FACTOR SCREAM2-RELATED"/>
    <property type="match status" value="1"/>
</dbReference>
<dbReference type="InParanoid" id="A0A7J7C1K3"/>
<evidence type="ECO:0000256" key="6">
    <source>
        <dbReference type="SAM" id="MobiDB-lite"/>
    </source>
</evidence>
<dbReference type="Proteomes" id="UP000593562">
    <property type="component" value="Unassembled WGS sequence"/>
</dbReference>
<evidence type="ECO:0000313" key="9">
    <source>
        <dbReference type="Proteomes" id="UP000593562"/>
    </source>
</evidence>
<evidence type="ECO:0000256" key="4">
    <source>
        <dbReference type="ARBA" id="ARBA00023242"/>
    </source>
</evidence>
<dbReference type="SUPFAM" id="SSF47459">
    <property type="entry name" value="HLH, helix-loop-helix DNA-binding domain"/>
    <property type="match status" value="1"/>
</dbReference>
<keyword evidence="4" id="KW-0539">Nucleus</keyword>
<evidence type="ECO:0000259" key="7">
    <source>
        <dbReference type="PROSITE" id="PS50888"/>
    </source>
</evidence>
<dbReference type="GO" id="GO:0003700">
    <property type="term" value="F:DNA-binding transcription factor activity"/>
    <property type="evidence" value="ECO:0007669"/>
    <property type="project" value="TreeGrafter"/>
</dbReference>
<dbReference type="Pfam" id="PF22754">
    <property type="entry name" value="bHLH-TF_ACT-like_plant"/>
    <property type="match status" value="1"/>
</dbReference>
<evidence type="ECO:0000256" key="5">
    <source>
        <dbReference type="SAM" id="Coils"/>
    </source>
</evidence>
<comment type="caution">
    <text evidence="8">The sequence shown here is derived from an EMBL/GenBank/DDBJ whole genome shotgun (WGS) entry which is preliminary data.</text>
</comment>
<name>A0A7J7C1K3_TRIWF</name>
<feature type="domain" description="BHLH" evidence="7">
    <location>
        <begin position="175"/>
        <end position="224"/>
    </location>
</feature>
<feature type="region of interest" description="Disordered" evidence="6">
    <location>
        <begin position="126"/>
        <end position="184"/>
    </location>
</feature>
<feature type="compositionally biased region" description="Polar residues" evidence="6">
    <location>
        <begin position="142"/>
        <end position="157"/>
    </location>
</feature>
<feature type="coiled-coil region" evidence="5">
    <location>
        <begin position="214"/>
        <end position="241"/>
    </location>
</feature>
<dbReference type="InterPro" id="IPR054502">
    <property type="entry name" value="bHLH-TF_ACT-like_plant"/>
</dbReference>
<accession>A0A7J7C1K3</accession>
<feature type="compositionally biased region" description="Basic and acidic residues" evidence="6">
    <location>
        <begin position="126"/>
        <end position="141"/>
    </location>
</feature>
<dbReference type="FunCoup" id="A0A7J7C1K3">
    <property type="interactions" value="124"/>
</dbReference>
<evidence type="ECO:0000256" key="3">
    <source>
        <dbReference type="ARBA" id="ARBA00023163"/>
    </source>
</evidence>
<keyword evidence="5" id="KW-0175">Coiled coil</keyword>
<dbReference type="InterPro" id="IPR011598">
    <property type="entry name" value="bHLH_dom"/>
</dbReference>
<evidence type="ECO:0000256" key="2">
    <source>
        <dbReference type="ARBA" id="ARBA00023015"/>
    </source>
</evidence>
<dbReference type="CDD" id="cd11443">
    <property type="entry name" value="bHLH_AtAMS_like"/>
    <property type="match status" value="1"/>
</dbReference>
<dbReference type="SMART" id="SM00353">
    <property type="entry name" value="HLH"/>
    <property type="match status" value="1"/>
</dbReference>
<dbReference type="InterPro" id="IPR036638">
    <property type="entry name" value="HLH_DNA-bd_sf"/>
</dbReference>
<dbReference type="CDD" id="cd04873">
    <property type="entry name" value="ACT_UUR-ACR-like"/>
    <property type="match status" value="1"/>
</dbReference>
<dbReference type="GO" id="GO:0046983">
    <property type="term" value="F:protein dimerization activity"/>
    <property type="evidence" value="ECO:0007669"/>
    <property type="project" value="InterPro"/>
</dbReference>
<gene>
    <name evidence="8" type="ORF">HS088_TW22G01502</name>
</gene>
<dbReference type="GO" id="GO:0043565">
    <property type="term" value="F:sequence-specific DNA binding"/>
    <property type="evidence" value="ECO:0007669"/>
    <property type="project" value="TreeGrafter"/>
</dbReference>
<dbReference type="PROSITE" id="PS50888">
    <property type="entry name" value="BHLH"/>
    <property type="match status" value="1"/>
</dbReference>
<proteinExistence type="predicted"/>
<dbReference type="Pfam" id="PF00010">
    <property type="entry name" value="HLH"/>
    <property type="match status" value="1"/>
</dbReference>
<dbReference type="EMBL" id="JAAARO010000022">
    <property type="protein sequence ID" value="KAF5727805.1"/>
    <property type="molecule type" value="Genomic_DNA"/>
</dbReference>
<reference evidence="8 9" key="1">
    <citation type="journal article" date="2020" name="Nat. Commun.">
        <title>Genome of Tripterygium wilfordii and identification of cytochrome P450 involved in triptolide biosynthesis.</title>
        <authorList>
            <person name="Tu L."/>
            <person name="Su P."/>
            <person name="Zhang Z."/>
            <person name="Gao L."/>
            <person name="Wang J."/>
            <person name="Hu T."/>
            <person name="Zhou J."/>
            <person name="Zhang Y."/>
            <person name="Zhao Y."/>
            <person name="Liu Y."/>
            <person name="Song Y."/>
            <person name="Tong Y."/>
            <person name="Lu Y."/>
            <person name="Yang J."/>
            <person name="Xu C."/>
            <person name="Jia M."/>
            <person name="Peters R.J."/>
            <person name="Huang L."/>
            <person name="Gao W."/>
        </authorList>
    </citation>
    <scope>NUCLEOTIDE SEQUENCE [LARGE SCALE GENOMIC DNA]</scope>
    <source>
        <strain evidence="9">cv. XIE 37</strain>
        <tissue evidence="8">Leaf</tissue>
    </source>
</reference>
<keyword evidence="2" id="KW-0805">Transcription regulation</keyword>
<comment type="subcellular location">
    <subcellularLocation>
        <location evidence="1">Nucleus</location>
    </subcellularLocation>
</comment>
<dbReference type="InterPro" id="IPR051358">
    <property type="entry name" value="TF_AMS/ICE1/BHLH6-like"/>
</dbReference>
<evidence type="ECO:0000313" key="8">
    <source>
        <dbReference type="EMBL" id="KAF5727805.1"/>
    </source>
</evidence>
<organism evidence="8 9">
    <name type="scientific">Tripterygium wilfordii</name>
    <name type="common">Thunder God vine</name>
    <dbReference type="NCBI Taxonomy" id="458696"/>
    <lineage>
        <taxon>Eukaryota</taxon>
        <taxon>Viridiplantae</taxon>
        <taxon>Streptophyta</taxon>
        <taxon>Embryophyta</taxon>
        <taxon>Tracheophyta</taxon>
        <taxon>Spermatophyta</taxon>
        <taxon>Magnoliopsida</taxon>
        <taxon>eudicotyledons</taxon>
        <taxon>Gunneridae</taxon>
        <taxon>Pentapetalae</taxon>
        <taxon>rosids</taxon>
        <taxon>fabids</taxon>
        <taxon>Celastrales</taxon>
        <taxon>Celastraceae</taxon>
        <taxon>Tripterygium</taxon>
    </lineage>
</organism>
<dbReference type="AlphaFoldDB" id="A0A7J7C1K3"/>
<dbReference type="GO" id="GO:0005634">
    <property type="term" value="C:nucleus"/>
    <property type="evidence" value="ECO:0007669"/>
    <property type="project" value="UniProtKB-SubCell"/>
</dbReference>
<evidence type="ECO:0000256" key="1">
    <source>
        <dbReference type="ARBA" id="ARBA00004123"/>
    </source>
</evidence>
<protein>
    <submittedName>
        <fullName evidence="8">Transcription factor ABORTED MICROSPORES isoform X2</fullName>
    </submittedName>
</protein>